<dbReference type="GO" id="GO:0016987">
    <property type="term" value="F:sigma factor activity"/>
    <property type="evidence" value="ECO:0007669"/>
    <property type="project" value="UniProtKB-KW"/>
</dbReference>
<dbReference type="Gene3D" id="1.10.1740.10">
    <property type="match status" value="1"/>
</dbReference>
<dbReference type="NCBIfam" id="TIGR02937">
    <property type="entry name" value="sigma70-ECF"/>
    <property type="match status" value="1"/>
</dbReference>
<name>A0A3Q8CUE1_9LACO</name>
<dbReference type="SUPFAM" id="SSF88659">
    <property type="entry name" value="Sigma3 and sigma4 domains of RNA polymerase sigma factors"/>
    <property type="match status" value="1"/>
</dbReference>
<accession>A0A3Q8CUE1</accession>
<keyword evidence="5" id="KW-0804">Transcription</keyword>
<organism evidence="7 8">
    <name type="scientific">Liquorilactobacillus nagelii</name>
    <dbReference type="NCBI Taxonomy" id="82688"/>
    <lineage>
        <taxon>Bacteria</taxon>
        <taxon>Bacillati</taxon>
        <taxon>Bacillota</taxon>
        <taxon>Bacilli</taxon>
        <taxon>Lactobacillales</taxon>
        <taxon>Lactobacillaceae</taxon>
        <taxon>Liquorilactobacillus</taxon>
    </lineage>
</organism>
<dbReference type="GO" id="GO:0003677">
    <property type="term" value="F:DNA binding"/>
    <property type="evidence" value="ECO:0007669"/>
    <property type="project" value="UniProtKB-KW"/>
</dbReference>
<dbReference type="GO" id="GO:0006352">
    <property type="term" value="P:DNA-templated transcription initiation"/>
    <property type="evidence" value="ECO:0007669"/>
    <property type="project" value="InterPro"/>
</dbReference>
<evidence type="ECO:0000313" key="7">
    <source>
        <dbReference type="EMBL" id="AUJ31698.1"/>
    </source>
</evidence>
<dbReference type="InterPro" id="IPR013324">
    <property type="entry name" value="RNA_pol_sigma_r3/r4-like"/>
</dbReference>
<dbReference type="InterPro" id="IPR007627">
    <property type="entry name" value="RNA_pol_sigma70_r2"/>
</dbReference>
<keyword evidence="3" id="KW-0731">Sigma factor</keyword>
<protein>
    <recommendedName>
        <fullName evidence="6">RNA polymerase sigma-70 region 2 domain-containing protein</fullName>
    </recommendedName>
</protein>
<evidence type="ECO:0000256" key="1">
    <source>
        <dbReference type="ARBA" id="ARBA00010641"/>
    </source>
</evidence>
<dbReference type="Proteomes" id="UP000324497">
    <property type="component" value="Chromosome"/>
</dbReference>
<evidence type="ECO:0000256" key="5">
    <source>
        <dbReference type="ARBA" id="ARBA00023163"/>
    </source>
</evidence>
<evidence type="ECO:0000259" key="6">
    <source>
        <dbReference type="Pfam" id="PF04542"/>
    </source>
</evidence>
<dbReference type="Pfam" id="PF04542">
    <property type="entry name" value="Sigma70_r2"/>
    <property type="match status" value="1"/>
</dbReference>
<dbReference type="InterPro" id="IPR039425">
    <property type="entry name" value="RNA_pol_sigma-70-like"/>
</dbReference>
<dbReference type="PANTHER" id="PTHR43133:SF8">
    <property type="entry name" value="RNA POLYMERASE SIGMA FACTOR HI_1459-RELATED"/>
    <property type="match status" value="1"/>
</dbReference>
<dbReference type="Gene3D" id="1.10.10.10">
    <property type="entry name" value="Winged helix-like DNA-binding domain superfamily/Winged helix DNA-binding domain"/>
    <property type="match status" value="1"/>
</dbReference>
<evidence type="ECO:0000256" key="2">
    <source>
        <dbReference type="ARBA" id="ARBA00023015"/>
    </source>
</evidence>
<keyword evidence="4" id="KW-0238">DNA-binding</keyword>
<gene>
    <name evidence="7" type="ORF">BSQ50_03470</name>
</gene>
<dbReference type="SUPFAM" id="SSF88946">
    <property type="entry name" value="Sigma2 domain of RNA polymerase sigma factors"/>
    <property type="match status" value="1"/>
</dbReference>
<dbReference type="InterPro" id="IPR014284">
    <property type="entry name" value="RNA_pol_sigma-70_dom"/>
</dbReference>
<evidence type="ECO:0000256" key="3">
    <source>
        <dbReference type="ARBA" id="ARBA00023082"/>
    </source>
</evidence>
<dbReference type="AlphaFoldDB" id="A0A3Q8CUE1"/>
<keyword evidence="2" id="KW-0805">Transcription regulation</keyword>
<keyword evidence="8" id="KW-1185">Reference proteome</keyword>
<proteinExistence type="inferred from homology"/>
<dbReference type="PANTHER" id="PTHR43133">
    <property type="entry name" value="RNA POLYMERASE ECF-TYPE SIGMA FACTO"/>
    <property type="match status" value="1"/>
</dbReference>
<dbReference type="InterPro" id="IPR036388">
    <property type="entry name" value="WH-like_DNA-bd_sf"/>
</dbReference>
<dbReference type="KEGG" id="lng:BSQ50_03470"/>
<comment type="similarity">
    <text evidence="1">Belongs to the sigma-70 factor family. ECF subfamily.</text>
</comment>
<dbReference type="EMBL" id="CP018180">
    <property type="protein sequence ID" value="AUJ31698.1"/>
    <property type="molecule type" value="Genomic_DNA"/>
</dbReference>
<feature type="domain" description="RNA polymerase sigma-70 region 2" evidence="6">
    <location>
        <begin position="17"/>
        <end position="75"/>
    </location>
</feature>
<evidence type="ECO:0000256" key="4">
    <source>
        <dbReference type="ARBA" id="ARBA00023125"/>
    </source>
</evidence>
<sequence>MKVNRYEQVLLDIIPELIIFLQKLGATKTEAEDLSQDIFIKAWQMDLELSPLQLKAYLKKAAKSHYIDLRRHQQRAKIIIDRFGPTLLKEVDDSVFCAETIKNKQRLFGALEKLTLVEQKLILERYQQRDSIQKIAEKNSLSQAAVKMRLYRVKRKLRRLMKRGWKSE</sequence>
<dbReference type="InterPro" id="IPR013325">
    <property type="entry name" value="RNA_pol_sigma_r2"/>
</dbReference>
<dbReference type="RefSeq" id="WP_148126392.1">
    <property type="nucleotide sequence ID" value="NZ_CP018180.1"/>
</dbReference>
<reference evidence="7 8" key="1">
    <citation type="submission" date="2016-11" db="EMBL/GenBank/DDBJ databases">
        <title>Interaction between Lactobacillus species and yeast in water kefir.</title>
        <authorList>
            <person name="Behr J."/>
            <person name="Xu D."/>
            <person name="Vogel R.F."/>
        </authorList>
    </citation>
    <scope>NUCLEOTIDE SEQUENCE [LARGE SCALE GENOMIC DNA]</scope>
    <source>
        <strain evidence="7 8">TMW 1.1827</strain>
    </source>
</reference>
<evidence type="ECO:0000313" key="8">
    <source>
        <dbReference type="Proteomes" id="UP000324497"/>
    </source>
</evidence>